<dbReference type="Gene3D" id="2.120.10.30">
    <property type="entry name" value="TolB, C-terminal domain"/>
    <property type="match status" value="1"/>
</dbReference>
<gene>
    <name evidence="3" type="ORF">J7I44_05200</name>
</gene>
<feature type="chain" id="PRO_5046503259" evidence="2">
    <location>
        <begin position="25"/>
        <end position="360"/>
    </location>
</feature>
<evidence type="ECO:0000313" key="4">
    <source>
        <dbReference type="Proteomes" id="UP000823790"/>
    </source>
</evidence>
<proteinExistence type="inferred from homology"/>
<evidence type="ECO:0000256" key="2">
    <source>
        <dbReference type="SAM" id="SignalP"/>
    </source>
</evidence>
<organism evidence="3 4">
    <name type="scientific">Frateuria flava</name>
    <dbReference type="NCBI Taxonomy" id="2821489"/>
    <lineage>
        <taxon>Bacteria</taxon>
        <taxon>Pseudomonadati</taxon>
        <taxon>Pseudomonadota</taxon>
        <taxon>Gammaproteobacteria</taxon>
        <taxon>Lysobacterales</taxon>
        <taxon>Rhodanobacteraceae</taxon>
        <taxon>Frateuria</taxon>
    </lineage>
</organism>
<dbReference type="SUPFAM" id="SSF69304">
    <property type="entry name" value="Tricorn protease N-terminal domain"/>
    <property type="match status" value="1"/>
</dbReference>
<evidence type="ECO:0000313" key="3">
    <source>
        <dbReference type="EMBL" id="MBP1473686.1"/>
    </source>
</evidence>
<feature type="signal peptide" evidence="2">
    <location>
        <begin position="1"/>
        <end position="24"/>
    </location>
</feature>
<comment type="caution">
    <text evidence="3">The sequence shown here is derived from an EMBL/GenBank/DDBJ whole genome shotgun (WGS) entry which is preliminary data.</text>
</comment>
<evidence type="ECO:0000256" key="1">
    <source>
        <dbReference type="ARBA" id="ARBA00009820"/>
    </source>
</evidence>
<dbReference type="EMBL" id="JAGJRS010000011">
    <property type="protein sequence ID" value="MBP1473686.1"/>
    <property type="molecule type" value="Genomic_DNA"/>
</dbReference>
<dbReference type="InterPro" id="IPR011042">
    <property type="entry name" value="6-blade_b-propeller_TolB-like"/>
</dbReference>
<name>A0ABS4DKX0_9GAMM</name>
<comment type="similarity">
    <text evidence="1">Belongs to the TolB family.</text>
</comment>
<dbReference type="PANTHER" id="PTHR36842">
    <property type="entry name" value="PROTEIN TOLB HOMOLOG"/>
    <property type="match status" value="1"/>
</dbReference>
<accession>A0ABS4DKX0</accession>
<dbReference type="SUPFAM" id="SSF82171">
    <property type="entry name" value="DPP6 N-terminal domain-like"/>
    <property type="match status" value="1"/>
</dbReference>
<keyword evidence="2" id="KW-0732">Signal</keyword>
<sequence length="360" mass="38880">MKNNASLPLLVFAAAALMAPMASAQTHASILFTRTNHRAVDSSSDTILYRVKPSGDNVVQLTPMTFHVDYGAGRWSPGGGSIVYERAEQSPGTHWQLFVVNRQGGSPLQITRGSGKHTEAAWGPNGTIAYITDDSGTNCLGAVRADGTGQRIVFCPSREPYHRGYNIMSTPQWTPSGKSVLVEVGDYGPGLDPQWFSRIFRVNLTTGAVRKLTEQIWGDPNGGGGGDEQYVTITPDGTHAVYADEDGDGVPMRQVDLSNGTQTTLPAGTMPRYSKDGRKIAFIRNDHVFVMRADGANVRPAIANPGPNAQYRFADWSSDGQHILVDKIANDRFLQIVYLPTGSARTVARGTAEAGAWFQP</sequence>
<dbReference type="Gene3D" id="2.120.10.60">
    <property type="entry name" value="Tricorn protease N-terminal domain"/>
    <property type="match status" value="1"/>
</dbReference>
<dbReference type="Proteomes" id="UP000823790">
    <property type="component" value="Unassembled WGS sequence"/>
</dbReference>
<dbReference type="PANTHER" id="PTHR36842:SF1">
    <property type="entry name" value="PROTEIN TOLB"/>
    <property type="match status" value="1"/>
</dbReference>
<dbReference type="RefSeq" id="WP_209616894.1">
    <property type="nucleotide sequence ID" value="NZ_JAGJRS010000011.1"/>
</dbReference>
<dbReference type="InterPro" id="IPR011659">
    <property type="entry name" value="WD40"/>
</dbReference>
<reference evidence="3 4" key="1">
    <citation type="submission" date="2021-04" db="EMBL/GenBank/DDBJ databases">
        <authorList>
            <person name="Huq M.A."/>
        </authorList>
    </citation>
    <scope>NUCLEOTIDE SEQUENCE [LARGE SCALE GENOMIC DNA]</scope>
    <source>
        <strain evidence="3 4">MAH-13</strain>
    </source>
</reference>
<protein>
    <submittedName>
        <fullName evidence="3">PD40 domain-containing protein</fullName>
    </submittedName>
</protein>
<keyword evidence="4" id="KW-1185">Reference proteome</keyword>
<dbReference type="Pfam" id="PF07676">
    <property type="entry name" value="PD40"/>
    <property type="match status" value="1"/>
</dbReference>